<proteinExistence type="predicted"/>
<accession>A0A6J8B0X1</accession>
<keyword evidence="2" id="KW-1185">Reference proteome</keyword>
<dbReference type="EMBL" id="CACVKT020002272">
    <property type="protein sequence ID" value="CAC5377186.1"/>
    <property type="molecule type" value="Genomic_DNA"/>
</dbReference>
<protein>
    <submittedName>
        <fullName evidence="1">Uncharacterized protein</fullName>
    </submittedName>
</protein>
<dbReference type="AlphaFoldDB" id="A0A6J8B0X1"/>
<reference evidence="1 2" key="1">
    <citation type="submission" date="2020-06" db="EMBL/GenBank/DDBJ databases">
        <authorList>
            <person name="Li R."/>
            <person name="Bekaert M."/>
        </authorList>
    </citation>
    <scope>NUCLEOTIDE SEQUENCE [LARGE SCALE GENOMIC DNA]</scope>
    <source>
        <strain evidence="2">wild</strain>
    </source>
</reference>
<dbReference type="OrthoDB" id="10384270at2759"/>
<gene>
    <name evidence="1" type="ORF">MCOR_13547</name>
</gene>
<dbReference type="Proteomes" id="UP000507470">
    <property type="component" value="Unassembled WGS sequence"/>
</dbReference>
<sequence>MTYIENYIVIDPTCLIDVLKSIVTSVPIIASLRQGRLTKSDLANIWSSKKFSHFLKHEEYFRQLLVHYDILSEMRRYDRESGKKIYVDCYLVPCMITTQNTSTFVEKHLTTDKCVGFVFEFSATDVPDAIPCRLIASILSIWNVKSYENVDLLYSGFVAVVLDRQHDLVVQTEHNSMAVYIVFKERKELITRDLASCVRECLEQNLARISEVYSLSFTSDNLTKRYVPFDVKLKSGCLSPTCLLDAECKQYRNQLGVCDNHKYVTPKSELDIWYTDRTTLQCTDSCQGILDAVLSMLLNDAQLLRICNSLTKDEVRKMAFHLGVSNTKLDAIGSDSIPMNKFYSLRICREKYKSCKDFIKAMQTAKINRHTMCQVIS</sequence>
<evidence type="ECO:0000313" key="1">
    <source>
        <dbReference type="EMBL" id="CAC5377186.1"/>
    </source>
</evidence>
<organism evidence="1 2">
    <name type="scientific">Mytilus coruscus</name>
    <name type="common">Sea mussel</name>
    <dbReference type="NCBI Taxonomy" id="42192"/>
    <lineage>
        <taxon>Eukaryota</taxon>
        <taxon>Metazoa</taxon>
        <taxon>Spiralia</taxon>
        <taxon>Lophotrochozoa</taxon>
        <taxon>Mollusca</taxon>
        <taxon>Bivalvia</taxon>
        <taxon>Autobranchia</taxon>
        <taxon>Pteriomorphia</taxon>
        <taxon>Mytilida</taxon>
        <taxon>Mytiloidea</taxon>
        <taxon>Mytilidae</taxon>
        <taxon>Mytilinae</taxon>
        <taxon>Mytilus</taxon>
    </lineage>
</organism>
<name>A0A6J8B0X1_MYTCO</name>
<evidence type="ECO:0000313" key="2">
    <source>
        <dbReference type="Proteomes" id="UP000507470"/>
    </source>
</evidence>